<dbReference type="SUPFAM" id="SSF57959">
    <property type="entry name" value="Leucine zipper domain"/>
    <property type="match status" value="1"/>
</dbReference>
<dbReference type="PRINTS" id="PR00043">
    <property type="entry name" value="LEUZIPPRJUN"/>
</dbReference>
<dbReference type="Proteomes" id="UP000030104">
    <property type="component" value="Unassembled WGS sequence"/>
</dbReference>
<keyword evidence="2" id="KW-0805">Transcription regulation</keyword>
<evidence type="ECO:0000256" key="4">
    <source>
        <dbReference type="ARBA" id="ARBA00023163"/>
    </source>
</evidence>
<proteinExistence type="predicted"/>
<feature type="region of interest" description="Disordered" evidence="7">
    <location>
        <begin position="165"/>
        <end position="204"/>
    </location>
</feature>
<dbReference type="PROSITE" id="PS50217">
    <property type="entry name" value="BZIP"/>
    <property type="match status" value="1"/>
</dbReference>
<dbReference type="OrthoDB" id="295274at2759"/>
<dbReference type="Gene3D" id="1.20.5.170">
    <property type="match status" value="1"/>
</dbReference>
<comment type="caution">
    <text evidence="9">The sequence shown here is derived from an EMBL/GenBank/DDBJ whole genome shotgun (WGS) entry which is preliminary data.</text>
</comment>
<dbReference type="OMA" id="FAHAKCG"/>
<dbReference type="InterPro" id="IPR046347">
    <property type="entry name" value="bZIP_sf"/>
</dbReference>
<dbReference type="GO" id="GO:0005634">
    <property type="term" value="C:nucleus"/>
    <property type="evidence" value="ECO:0007669"/>
    <property type="project" value="UniProtKB-SubCell"/>
</dbReference>
<dbReference type="STRING" id="40296.A0A0A2KNC2"/>
<evidence type="ECO:0000256" key="1">
    <source>
        <dbReference type="ARBA" id="ARBA00004123"/>
    </source>
</evidence>
<evidence type="ECO:0000313" key="10">
    <source>
        <dbReference type="Proteomes" id="UP000030104"/>
    </source>
</evidence>
<evidence type="ECO:0000259" key="8">
    <source>
        <dbReference type="PROSITE" id="PS50217"/>
    </source>
</evidence>
<dbReference type="HOGENOM" id="CLU_1245752_0_0_1"/>
<keyword evidence="6" id="KW-0175">Coiled coil</keyword>
<dbReference type="InterPro" id="IPR051027">
    <property type="entry name" value="bZIP_transcription_factors"/>
</dbReference>
<keyword evidence="5" id="KW-0539">Nucleus</keyword>
<evidence type="ECO:0000313" key="9">
    <source>
        <dbReference type="EMBL" id="KGO69337.1"/>
    </source>
</evidence>
<dbReference type="InterPro" id="IPR002112">
    <property type="entry name" value="Leuzip_Jun"/>
</dbReference>
<dbReference type="CDD" id="cd14687">
    <property type="entry name" value="bZIP_ATF2"/>
    <property type="match status" value="1"/>
</dbReference>
<evidence type="ECO:0000256" key="7">
    <source>
        <dbReference type="SAM" id="MobiDB-lite"/>
    </source>
</evidence>
<gene>
    <name evidence="9" type="ORF">PITC_095190</name>
</gene>
<keyword evidence="10" id="KW-1185">Reference proteome</keyword>
<keyword evidence="3" id="KW-0238">DNA-binding</keyword>
<dbReference type="EMBL" id="JQGA01001153">
    <property type="protein sequence ID" value="KGO69337.1"/>
    <property type="molecule type" value="Genomic_DNA"/>
</dbReference>
<name>A0A0A2KNC2_PENIT</name>
<feature type="region of interest" description="Disordered" evidence="7">
    <location>
        <begin position="64"/>
        <end position="84"/>
    </location>
</feature>
<evidence type="ECO:0000256" key="5">
    <source>
        <dbReference type="ARBA" id="ARBA00023242"/>
    </source>
</evidence>
<feature type="compositionally biased region" description="Low complexity" evidence="7">
    <location>
        <begin position="179"/>
        <end position="191"/>
    </location>
</feature>
<dbReference type="PhylomeDB" id="A0A0A2KNC2"/>
<protein>
    <submittedName>
        <fullName evidence="9">Transcription factor Jun</fullName>
    </submittedName>
</protein>
<sequence length="222" mass="24498">MVTMLEQPSTTNLLEPDSQFVIPAATMWSNCSHLTSKQEPLPSHILGTAFGSKDTDNILLSQDFRPQVGPNKRPRSSKVQAPERARHLERNRVAANKCRLKKKHEQLQIQHALDEATSTRNTLLAELNELKEEVWKLKNKVFAHAKCGDHQINLQLTKTTQNVLGSTSLRRSSSFPLNTSSSEGSAGEGTAITPSTSSPKSLAVDKSVAHPEMVPNIFDILL</sequence>
<keyword evidence="4" id="KW-0804">Transcription</keyword>
<dbReference type="InterPro" id="IPR004827">
    <property type="entry name" value="bZIP"/>
</dbReference>
<dbReference type="SMART" id="SM00338">
    <property type="entry name" value="BRLZ"/>
    <property type="match status" value="1"/>
</dbReference>
<evidence type="ECO:0000256" key="2">
    <source>
        <dbReference type="ARBA" id="ARBA00023015"/>
    </source>
</evidence>
<dbReference type="PANTHER" id="PTHR19304">
    <property type="entry name" value="CYCLIC-AMP RESPONSE ELEMENT BINDING PROTEIN"/>
    <property type="match status" value="1"/>
</dbReference>
<dbReference type="GO" id="GO:0003677">
    <property type="term" value="F:DNA binding"/>
    <property type="evidence" value="ECO:0007669"/>
    <property type="project" value="UniProtKB-KW"/>
</dbReference>
<feature type="coiled-coil region" evidence="6">
    <location>
        <begin position="113"/>
        <end position="140"/>
    </location>
</feature>
<comment type="subcellular location">
    <subcellularLocation>
        <location evidence="1">Nucleus</location>
    </subcellularLocation>
</comment>
<dbReference type="Pfam" id="PF00170">
    <property type="entry name" value="bZIP_1"/>
    <property type="match status" value="1"/>
</dbReference>
<dbReference type="AlphaFoldDB" id="A0A0A2KNC2"/>
<dbReference type="PROSITE" id="PS00036">
    <property type="entry name" value="BZIP_BASIC"/>
    <property type="match status" value="1"/>
</dbReference>
<evidence type="ECO:0000256" key="3">
    <source>
        <dbReference type="ARBA" id="ARBA00023125"/>
    </source>
</evidence>
<dbReference type="GO" id="GO:0003700">
    <property type="term" value="F:DNA-binding transcription factor activity"/>
    <property type="evidence" value="ECO:0007669"/>
    <property type="project" value="InterPro"/>
</dbReference>
<feature type="compositionally biased region" description="Polar residues" evidence="7">
    <location>
        <begin position="165"/>
        <end position="178"/>
    </location>
</feature>
<accession>A0A0A2KNC2</accession>
<organism evidence="9 10">
    <name type="scientific">Penicillium italicum</name>
    <name type="common">Blue mold</name>
    <dbReference type="NCBI Taxonomy" id="40296"/>
    <lineage>
        <taxon>Eukaryota</taxon>
        <taxon>Fungi</taxon>
        <taxon>Dikarya</taxon>
        <taxon>Ascomycota</taxon>
        <taxon>Pezizomycotina</taxon>
        <taxon>Eurotiomycetes</taxon>
        <taxon>Eurotiomycetidae</taxon>
        <taxon>Eurotiales</taxon>
        <taxon>Aspergillaceae</taxon>
        <taxon>Penicillium</taxon>
    </lineage>
</organism>
<evidence type="ECO:0000256" key="6">
    <source>
        <dbReference type="SAM" id="Coils"/>
    </source>
</evidence>
<feature type="domain" description="BZIP" evidence="8">
    <location>
        <begin position="81"/>
        <end position="144"/>
    </location>
</feature>
<reference evidence="9 10" key="1">
    <citation type="journal article" date="2015" name="Mol. Plant Microbe Interact.">
        <title>Genome, transcriptome, and functional analyses of Penicillium expansum provide new insights into secondary metabolism and pathogenicity.</title>
        <authorList>
            <person name="Ballester A.R."/>
            <person name="Marcet-Houben M."/>
            <person name="Levin E."/>
            <person name="Sela N."/>
            <person name="Selma-Lazaro C."/>
            <person name="Carmona L."/>
            <person name="Wisniewski M."/>
            <person name="Droby S."/>
            <person name="Gonzalez-Candelas L."/>
            <person name="Gabaldon T."/>
        </authorList>
    </citation>
    <scope>NUCLEOTIDE SEQUENCE [LARGE SCALE GENOMIC DNA]</scope>
    <source>
        <strain evidence="9 10">PHI-1</strain>
    </source>
</reference>